<evidence type="ECO:0000313" key="3">
    <source>
        <dbReference type="Proteomes" id="UP000289708"/>
    </source>
</evidence>
<dbReference type="Gene3D" id="3.40.50.12780">
    <property type="entry name" value="N-terminal domain of ligase-like"/>
    <property type="match status" value="1"/>
</dbReference>
<protein>
    <recommendedName>
        <fullName evidence="1">AMP-dependent synthetase/ligase domain-containing protein</fullName>
    </recommendedName>
</protein>
<comment type="caution">
    <text evidence="2">The sequence shown here is derived from an EMBL/GenBank/DDBJ whole genome shotgun (WGS) entry which is preliminary data.</text>
</comment>
<dbReference type="Proteomes" id="UP000289708">
    <property type="component" value="Unassembled WGS sequence"/>
</dbReference>
<dbReference type="AlphaFoldDB" id="A0A4Q0MPK7"/>
<dbReference type="InterPro" id="IPR042099">
    <property type="entry name" value="ANL_N_sf"/>
</dbReference>
<dbReference type="OrthoDB" id="7842397at2"/>
<dbReference type="Pfam" id="PF00501">
    <property type="entry name" value="AMP-binding"/>
    <property type="match status" value="1"/>
</dbReference>
<dbReference type="InterPro" id="IPR000873">
    <property type="entry name" value="AMP-dep_synth/lig_dom"/>
</dbReference>
<evidence type="ECO:0000259" key="1">
    <source>
        <dbReference type="Pfam" id="PF00501"/>
    </source>
</evidence>
<proteinExistence type="predicted"/>
<dbReference type="EMBL" id="RYFI01000002">
    <property type="protein sequence ID" value="RXF75089.1"/>
    <property type="molecule type" value="Genomic_DNA"/>
</dbReference>
<dbReference type="RefSeq" id="WP_128776079.1">
    <property type="nucleotide sequence ID" value="NZ_RYFI01000002.1"/>
</dbReference>
<evidence type="ECO:0000313" key="2">
    <source>
        <dbReference type="EMBL" id="RXF75089.1"/>
    </source>
</evidence>
<gene>
    <name evidence="2" type="ORF">EK403_03315</name>
</gene>
<name>A0A4Q0MPK7_9HYPH</name>
<accession>A0A4Q0MPK7</accession>
<keyword evidence="3" id="KW-1185">Reference proteome</keyword>
<dbReference type="SUPFAM" id="SSF56801">
    <property type="entry name" value="Acetyl-CoA synthetase-like"/>
    <property type="match status" value="1"/>
</dbReference>
<reference evidence="2 3" key="1">
    <citation type="submission" date="2018-12" db="EMBL/GenBank/DDBJ databases">
        <title>bacterium Hansschlegelia zhihuaiae S113.</title>
        <authorList>
            <person name="He J."/>
        </authorList>
    </citation>
    <scope>NUCLEOTIDE SEQUENCE [LARGE SCALE GENOMIC DNA]</scope>
    <source>
        <strain evidence="2 3">S 113</strain>
    </source>
</reference>
<sequence length="499" mass="50612">MRLAPFRTDLPPNPVAGSATLDEILALNAARDPEGLALVADDLPFPGTWREVDRAVSALAGTFRSWGLGEDATVGVQLGASHLGALTCLALWRAGLVPAMLPLAWRRREMVAALDSIGATAIVARTGGGGARHAEVACEVAAGLETIRFVGSFGGEAPDGATLLDETLEQPTTAVERAERPEDAAEHIAVVTFDAGVAPVARSHNELLAAGLAPLIAARLAGGSALMSTLDLAGLAGMATGLAPWLATGCAASFHQPSSTEAFAAAARDLGATHLIAPGRAAARLAAEGGLEELAPDCVIAVWRGPDGRGGDIPAAQSVVDVTAFGELGVFAAARTVRDRPAPLPLGPAGPEGFPPLIELRVTPEGRLTLRGPACPQSPCPAHPAAPALAFDAEGWLETGLSAIGDRLSRRVSLGGARRGVAQIGGLAVSLQEAEAAFRRSGVEAPPVMQDDALFGTRFALEGGDSGALAKAAATLEFAGFGPALAPVALVTEPARKTA</sequence>
<feature type="domain" description="AMP-dependent synthetase/ligase" evidence="1">
    <location>
        <begin position="28"/>
        <end position="292"/>
    </location>
</feature>
<organism evidence="2 3">
    <name type="scientific">Hansschlegelia zhihuaiae</name>
    <dbReference type="NCBI Taxonomy" id="405005"/>
    <lineage>
        <taxon>Bacteria</taxon>
        <taxon>Pseudomonadati</taxon>
        <taxon>Pseudomonadota</taxon>
        <taxon>Alphaproteobacteria</taxon>
        <taxon>Hyphomicrobiales</taxon>
        <taxon>Methylopilaceae</taxon>
        <taxon>Hansschlegelia</taxon>
    </lineage>
</organism>